<feature type="non-terminal residue" evidence="1">
    <location>
        <position position="1"/>
    </location>
</feature>
<dbReference type="AlphaFoldDB" id="X0TVU7"/>
<evidence type="ECO:0008006" key="2">
    <source>
        <dbReference type="Google" id="ProtNLM"/>
    </source>
</evidence>
<dbReference type="InterPro" id="IPR008928">
    <property type="entry name" value="6-hairpin_glycosidase_sf"/>
</dbReference>
<accession>X0TVU7</accession>
<proteinExistence type="predicted"/>
<comment type="caution">
    <text evidence="1">The sequence shown here is derived from an EMBL/GenBank/DDBJ whole genome shotgun (WGS) entry which is preliminary data.</text>
</comment>
<dbReference type="EMBL" id="BARS01005891">
    <property type="protein sequence ID" value="GAF80245.1"/>
    <property type="molecule type" value="Genomic_DNA"/>
</dbReference>
<organism evidence="1">
    <name type="scientific">marine sediment metagenome</name>
    <dbReference type="NCBI Taxonomy" id="412755"/>
    <lineage>
        <taxon>unclassified sequences</taxon>
        <taxon>metagenomes</taxon>
        <taxon>ecological metagenomes</taxon>
    </lineage>
</organism>
<reference evidence="1" key="1">
    <citation type="journal article" date="2014" name="Front. Microbiol.">
        <title>High frequency of phylogenetically diverse reductive dehalogenase-homologous genes in deep subseafloor sedimentary metagenomes.</title>
        <authorList>
            <person name="Kawai M."/>
            <person name="Futagami T."/>
            <person name="Toyoda A."/>
            <person name="Takaki Y."/>
            <person name="Nishi S."/>
            <person name="Hori S."/>
            <person name="Arai W."/>
            <person name="Tsubouchi T."/>
            <person name="Morono Y."/>
            <person name="Uchiyama I."/>
            <person name="Ito T."/>
            <person name="Fujiyama A."/>
            <person name="Inagaki F."/>
            <person name="Takami H."/>
        </authorList>
    </citation>
    <scope>NUCLEOTIDE SEQUENCE</scope>
    <source>
        <strain evidence="1">Expedition CK06-06</strain>
    </source>
</reference>
<sequence>SIYYMLIMMNGYEIYPGPFAYKTFFLHDAVEMVNAFDKVGLHKLAQNALTYFKYNEGDGYLDGLGGSSFALYDHYRITEDKNYLKEVYPRILGACKVIRRKRKPNFKPDLKDSPLYGLLPPSVSQDNFTLPSHLYQDNWWTLLGLKSGIEAAKALGKTEDVKWMQEEYNSLKECTLASIKKVMKRENISYMPAFVDYWPPEERKVDADHRILGEAQMGSSHRTPLFPGQSLGIDIPKDLFARSYRHYWDVTGRFSGYDGGWYVEYEKVFWGYNVMLAHPLMYIGMEDIALKSIEWCMNNLSCPGGWMEAMPSIENEQGLRKIGEGIIGDVPHGWVAGYYVLLLRNMLMREEEGMLFLLSCIPEKWLNNGEIIELKNAPTYFGEISFKVESFIDDGFIKLTFDNKTVPETGYLFCSPWNKKITRVVIDG</sequence>
<name>X0TVU7_9ZZZZ</name>
<gene>
    <name evidence="1" type="ORF">S01H1_11550</name>
</gene>
<protein>
    <recommendedName>
        <fullName evidence="2">Glycosyl-hydrolase family 116 catalytic region domain-containing protein</fullName>
    </recommendedName>
</protein>
<dbReference type="GO" id="GO:0005975">
    <property type="term" value="P:carbohydrate metabolic process"/>
    <property type="evidence" value="ECO:0007669"/>
    <property type="project" value="InterPro"/>
</dbReference>
<dbReference type="SUPFAM" id="SSF48208">
    <property type="entry name" value="Six-hairpin glycosidases"/>
    <property type="match status" value="1"/>
</dbReference>
<feature type="non-terminal residue" evidence="1">
    <location>
        <position position="428"/>
    </location>
</feature>
<evidence type="ECO:0000313" key="1">
    <source>
        <dbReference type="EMBL" id="GAF80245.1"/>
    </source>
</evidence>
<dbReference type="InterPro" id="IPR012341">
    <property type="entry name" value="6hp_glycosidase-like_sf"/>
</dbReference>
<dbReference type="Gene3D" id="1.50.10.10">
    <property type="match status" value="1"/>
</dbReference>